<evidence type="ECO:0000256" key="14">
    <source>
        <dbReference type="RuleBase" id="RU361134"/>
    </source>
</evidence>
<dbReference type="InterPro" id="IPR012850">
    <property type="entry name" value="A-amylase_bs_C"/>
</dbReference>
<keyword evidence="12 14" id="KW-0326">Glycosidase</keyword>
<dbReference type="Gene3D" id="3.20.20.80">
    <property type="entry name" value="Glycosidases"/>
    <property type="match status" value="2"/>
</dbReference>
<feature type="signal peptide" evidence="15">
    <location>
        <begin position="1"/>
        <end position="25"/>
    </location>
</feature>
<accession>A0A0E0LVV4</accession>
<feature type="domain" description="Alpha-amylase C-terminal beta-sheet" evidence="17">
    <location>
        <begin position="365"/>
        <end position="425"/>
    </location>
</feature>
<dbReference type="STRING" id="4537.A0A0E0LVV4"/>
<comment type="cofactor">
    <cofactor evidence="2">
        <name>Ca(2+)</name>
        <dbReference type="ChEBI" id="CHEBI:29108"/>
    </cofactor>
</comment>
<dbReference type="Proteomes" id="UP000026962">
    <property type="component" value="Chromosome 8"/>
</dbReference>
<evidence type="ECO:0000256" key="15">
    <source>
        <dbReference type="SAM" id="SignalP"/>
    </source>
</evidence>
<keyword evidence="19" id="KW-1185">Reference proteome</keyword>
<feature type="domain" description="Glycosyl hydrolase family 13 catalytic" evidence="16">
    <location>
        <begin position="473"/>
        <end position="823"/>
    </location>
</feature>
<dbReference type="Pfam" id="PF07821">
    <property type="entry name" value="Alpha-amyl_C2"/>
    <property type="match status" value="2"/>
</dbReference>
<dbReference type="EC" id="3.2.1.1" evidence="6 14"/>
<dbReference type="FunFam" id="3.20.20.80:FF:000058">
    <property type="entry name" value="Alpha-amylase 1"/>
    <property type="match status" value="2"/>
</dbReference>
<evidence type="ECO:0000256" key="11">
    <source>
        <dbReference type="ARBA" id="ARBA00023277"/>
    </source>
</evidence>
<evidence type="ECO:0000256" key="8">
    <source>
        <dbReference type="ARBA" id="ARBA00022729"/>
    </source>
</evidence>
<protein>
    <recommendedName>
        <fullName evidence="6 14">Alpha-amylase</fullName>
        <ecNumber evidence="6 14">3.2.1.1</ecNumber>
    </recommendedName>
</protein>
<dbReference type="EnsemblPlants" id="OPUNC08G15750.1">
    <property type="protein sequence ID" value="OPUNC08G15750.1"/>
    <property type="gene ID" value="OPUNC08G15750"/>
</dbReference>
<evidence type="ECO:0000313" key="19">
    <source>
        <dbReference type="Proteomes" id="UP000026962"/>
    </source>
</evidence>
<dbReference type="eggNOG" id="KOG0471">
    <property type="taxonomic scope" value="Eukaryota"/>
</dbReference>
<dbReference type="SMART" id="SM00642">
    <property type="entry name" value="Aamy"/>
    <property type="match status" value="2"/>
</dbReference>
<evidence type="ECO:0000256" key="9">
    <source>
        <dbReference type="ARBA" id="ARBA00022801"/>
    </source>
</evidence>
<dbReference type="SUPFAM" id="SSF51011">
    <property type="entry name" value="Glycosyl hydrolase domain"/>
    <property type="match status" value="2"/>
</dbReference>
<dbReference type="PANTHER" id="PTHR43447">
    <property type="entry name" value="ALPHA-AMYLASE"/>
    <property type="match status" value="1"/>
</dbReference>
<evidence type="ECO:0000256" key="4">
    <source>
        <dbReference type="ARBA" id="ARBA00008061"/>
    </source>
</evidence>
<feature type="domain" description="Glycosyl hydrolase family 13 catalytic" evidence="16">
    <location>
        <begin position="26"/>
        <end position="370"/>
    </location>
</feature>
<dbReference type="GO" id="GO:0005509">
    <property type="term" value="F:calcium ion binding"/>
    <property type="evidence" value="ECO:0007669"/>
    <property type="project" value="InterPro"/>
</dbReference>
<dbReference type="GO" id="GO:0005987">
    <property type="term" value="P:sucrose catabolic process"/>
    <property type="evidence" value="ECO:0007669"/>
    <property type="project" value="UniProtKB-ARBA"/>
</dbReference>
<dbReference type="AlphaFoldDB" id="A0A0E0LVV4"/>
<comment type="similarity">
    <text evidence="4 13">Belongs to the glycosyl hydrolase 13 family.</text>
</comment>
<evidence type="ECO:0000256" key="13">
    <source>
        <dbReference type="RuleBase" id="RU003615"/>
    </source>
</evidence>
<dbReference type="GO" id="GO:0005983">
    <property type="term" value="P:starch catabolic process"/>
    <property type="evidence" value="ECO:0007669"/>
    <property type="project" value="UniProtKB-ARBA"/>
</dbReference>
<comment type="function">
    <text evidence="3">Important for breakdown of endosperm starch during germination.</text>
</comment>
<evidence type="ECO:0000256" key="10">
    <source>
        <dbReference type="ARBA" id="ARBA00022837"/>
    </source>
</evidence>
<evidence type="ECO:0000256" key="7">
    <source>
        <dbReference type="ARBA" id="ARBA00022723"/>
    </source>
</evidence>
<dbReference type="PRINTS" id="PR00110">
    <property type="entry name" value="ALPHAAMYLASE"/>
</dbReference>
<keyword evidence="7" id="KW-0479">Metal-binding</keyword>
<evidence type="ECO:0000259" key="16">
    <source>
        <dbReference type="SMART" id="SM00642"/>
    </source>
</evidence>
<keyword evidence="8 15" id="KW-0732">Signal</keyword>
<dbReference type="HOGENOM" id="CLU_004203_0_0_1"/>
<dbReference type="SMART" id="SM00810">
    <property type="entry name" value="Alpha-amyl_C2"/>
    <property type="match status" value="2"/>
</dbReference>
<evidence type="ECO:0000256" key="2">
    <source>
        <dbReference type="ARBA" id="ARBA00001913"/>
    </source>
</evidence>
<name>A0A0E0LVV4_ORYPU</name>
<dbReference type="SUPFAM" id="SSF51445">
    <property type="entry name" value="(Trans)glycosidases"/>
    <property type="match status" value="2"/>
</dbReference>
<evidence type="ECO:0000259" key="17">
    <source>
        <dbReference type="SMART" id="SM00810"/>
    </source>
</evidence>
<evidence type="ECO:0000256" key="6">
    <source>
        <dbReference type="ARBA" id="ARBA00012595"/>
    </source>
</evidence>
<dbReference type="OMA" id="MYIENCK"/>
<evidence type="ECO:0000256" key="3">
    <source>
        <dbReference type="ARBA" id="ARBA00002195"/>
    </source>
</evidence>
<dbReference type="CDD" id="cd11314">
    <property type="entry name" value="AmyAc_arch_bac_plant_AmyA"/>
    <property type="match status" value="2"/>
</dbReference>
<comment type="catalytic activity">
    <reaction evidence="1 14">
        <text>Endohydrolysis of (1-&gt;4)-alpha-D-glucosidic linkages in polysaccharides containing three or more (1-&gt;4)-alpha-linked D-glucose units.</text>
        <dbReference type="EC" id="3.2.1.1"/>
    </reaction>
</comment>
<dbReference type="InterPro" id="IPR017853">
    <property type="entry name" value="GH"/>
</dbReference>
<evidence type="ECO:0000256" key="5">
    <source>
        <dbReference type="ARBA" id="ARBA00011245"/>
    </source>
</evidence>
<comment type="subunit">
    <text evidence="5">Monomer.</text>
</comment>
<reference evidence="18" key="1">
    <citation type="submission" date="2015-04" db="UniProtKB">
        <authorList>
            <consortium name="EnsemblPlants"/>
        </authorList>
    </citation>
    <scope>IDENTIFICATION</scope>
</reference>
<dbReference type="InterPro" id="IPR013780">
    <property type="entry name" value="Glyco_hydro_b"/>
</dbReference>
<dbReference type="GO" id="GO:0004556">
    <property type="term" value="F:alpha-amylase activity"/>
    <property type="evidence" value="ECO:0007669"/>
    <property type="project" value="UniProtKB-UniRule"/>
</dbReference>
<evidence type="ECO:0000313" key="18">
    <source>
        <dbReference type="EnsemblPlants" id="OPUNC08G15750.1"/>
    </source>
</evidence>
<sequence>MGKHSVTLCCVLFAMLCLASSLAQAQVLFQGFNWESWRKQGGWYNFLHEKVEEIASTGATHVWLPPPSHSVSPQGYMPGRLYDLDASKYGTEAELKSLIEAFHDKNVECLADIVINHRCADYKDSRGVYCVFEGGTPDGRLDWGPDMICSDDTQYSNGRGHRDTGAGFGAAPDIDHLNPRVQRELTDWLNWLRTDLGFDGWRLDFAKGYSAPLARIYVDNTNPTFVVGEIWSSLIYNGDGKPSTNQDADRQELVNWVEGVGKPATAFDFTTKGILQAAVQGELWRLHDGNGKAPGLMGWMPDQAVTFVDNHDTGSTQSLWPFPSDKVMQGYAYILTHPGIPCIFYDHVFDWNLQHEIATLAEIRSRNGIHAESTLDILKAEGDIYVAMIDGKVITKLGPRYDASGIIPSDFHVVAHGNDYCVWEKEGLRVPAVNSNSASNTVSAYTGMKNTSSLCLLVLLVVLCSLSNSGQAQVLFQGFNWESWKQRGGWYNMLKGQVDDIAKAGVTHVWLPPPSHSVAPQGYMPGRLYDLDASKYGTAAELKSLIAAFHGKGVQCVADVVINHRCAEKKDARGVYCVFEGGTPDDRLDWGPGMICTDDTQYSDGTGHRDTGEGFGAAPDIDHLNPRVQRELTDWLDWLKSDVGFDGWRLDFAKGYSTDIAKMYIENCKPGFVVAEIWNSLSYNGDGKPATNQDQGRQELVNWVNAVGGPAMTFDFTTKGLLQAGVQGELWRLRDGNGKAAGMIGWLPEKAVTFVDNHDTGSTQKLWPFPSDKVMQGYAYILTHPGVPCIFYDHMFDWNLKQEITALATIRERNGINASSKLRILVADADAYVAVIDEKVMVKIGTRYDVGNVVPSDFHPTVHGKDYCIWEKGSLRVPAGRHL</sequence>
<evidence type="ECO:0000256" key="1">
    <source>
        <dbReference type="ARBA" id="ARBA00000548"/>
    </source>
</evidence>
<reference evidence="18" key="2">
    <citation type="submission" date="2018-05" db="EMBL/GenBank/DDBJ databases">
        <title>OpunRS2 (Oryza punctata Reference Sequence Version 2).</title>
        <authorList>
            <person name="Zhang J."/>
            <person name="Kudrna D."/>
            <person name="Lee S."/>
            <person name="Talag J."/>
            <person name="Welchert J."/>
            <person name="Wing R.A."/>
        </authorList>
    </citation>
    <scope>NUCLEOTIDE SEQUENCE [LARGE SCALE GENOMIC DNA]</scope>
</reference>
<dbReference type="Pfam" id="PF00128">
    <property type="entry name" value="Alpha-amylase"/>
    <property type="match status" value="2"/>
</dbReference>
<dbReference type="Gramene" id="OPUNC08G15750.1">
    <property type="protein sequence ID" value="OPUNC08G15750.1"/>
    <property type="gene ID" value="OPUNC08G15750"/>
</dbReference>
<keyword evidence="11 14" id="KW-0119">Carbohydrate metabolism</keyword>
<dbReference type="InterPro" id="IPR006046">
    <property type="entry name" value="Alpha_amylase"/>
</dbReference>
<organism evidence="18">
    <name type="scientific">Oryza punctata</name>
    <name type="common">Red rice</name>
    <dbReference type="NCBI Taxonomy" id="4537"/>
    <lineage>
        <taxon>Eukaryota</taxon>
        <taxon>Viridiplantae</taxon>
        <taxon>Streptophyta</taxon>
        <taxon>Embryophyta</taxon>
        <taxon>Tracheophyta</taxon>
        <taxon>Spermatophyta</taxon>
        <taxon>Magnoliopsida</taxon>
        <taxon>Liliopsida</taxon>
        <taxon>Poales</taxon>
        <taxon>Poaceae</taxon>
        <taxon>BOP clade</taxon>
        <taxon>Oryzoideae</taxon>
        <taxon>Oryzeae</taxon>
        <taxon>Oryzinae</taxon>
        <taxon>Oryza</taxon>
    </lineage>
</organism>
<dbReference type="InterPro" id="IPR006047">
    <property type="entry name" value="GH13_cat_dom"/>
</dbReference>
<dbReference type="FunFam" id="2.60.40.1180:FF:000021">
    <property type="entry name" value="Alpha-amylase"/>
    <property type="match status" value="2"/>
</dbReference>
<feature type="chain" id="PRO_5002366963" description="Alpha-amylase" evidence="15">
    <location>
        <begin position="26"/>
        <end position="883"/>
    </location>
</feature>
<evidence type="ECO:0000256" key="12">
    <source>
        <dbReference type="ARBA" id="ARBA00023295"/>
    </source>
</evidence>
<keyword evidence="10" id="KW-0106">Calcium</keyword>
<proteinExistence type="inferred from homology"/>
<keyword evidence="9 14" id="KW-0378">Hydrolase</keyword>
<feature type="domain" description="Alpha-amylase C-terminal beta-sheet" evidence="17">
    <location>
        <begin position="812"/>
        <end position="872"/>
    </location>
</feature>
<dbReference type="Gene3D" id="2.60.40.1180">
    <property type="entry name" value="Golgi alpha-mannosidase II"/>
    <property type="match status" value="2"/>
</dbReference>